<evidence type="ECO:0000256" key="12">
    <source>
        <dbReference type="SAM" id="MobiDB-lite"/>
    </source>
</evidence>
<evidence type="ECO:0000256" key="3">
    <source>
        <dbReference type="ARBA" id="ARBA00022723"/>
    </source>
</evidence>
<comment type="subcellular location">
    <subcellularLocation>
        <location evidence="1">Nucleus</location>
    </subcellularLocation>
</comment>
<dbReference type="EnsemblMetazoa" id="CapteT181403">
    <property type="protein sequence ID" value="CapteP181403"/>
    <property type="gene ID" value="CapteG181403"/>
</dbReference>
<keyword evidence="8" id="KW-0238">DNA-binding</keyword>
<keyword evidence="3" id="KW-0479">Metal-binding</keyword>
<dbReference type="GO" id="GO:0000978">
    <property type="term" value="F:RNA polymerase II cis-regulatory region sequence-specific DNA binding"/>
    <property type="evidence" value="ECO:0007669"/>
    <property type="project" value="TreeGrafter"/>
</dbReference>
<reference evidence="15" key="3">
    <citation type="submission" date="2015-06" db="UniProtKB">
        <authorList>
            <consortium name="EnsemblMetazoa"/>
        </authorList>
    </citation>
    <scope>IDENTIFICATION</scope>
</reference>
<evidence type="ECO:0000313" key="16">
    <source>
        <dbReference type="Proteomes" id="UP000014760"/>
    </source>
</evidence>
<keyword evidence="9" id="KW-0804">Transcription</keyword>
<proteinExistence type="inferred from homology"/>
<dbReference type="SMART" id="SM00355">
    <property type="entry name" value="ZnF_C2H2"/>
    <property type="match status" value="3"/>
</dbReference>
<dbReference type="SUPFAM" id="SSF57667">
    <property type="entry name" value="beta-beta-alpha zinc fingers"/>
    <property type="match status" value="2"/>
</dbReference>
<gene>
    <name evidence="14" type="ORF">CAPTEDRAFT_181403</name>
</gene>
<dbReference type="PROSITE" id="PS50157">
    <property type="entry name" value="ZINC_FINGER_C2H2_2"/>
    <property type="match status" value="3"/>
</dbReference>
<dbReference type="GO" id="GO:0000981">
    <property type="term" value="F:DNA-binding transcription factor activity, RNA polymerase II-specific"/>
    <property type="evidence" value="ECO:0007669"/>
    <property type="project" value="TreeGrafter"/>
</dbReference>
<evidence type="ECO:0000256" key="1">
    <source>
        <dbReference type="ARBA" id="ARBA00004123"/>
    </source>
</evidence>
<dbReference type="FunFam" id="3.30.160.60:FF:000075">
    <property type="entry name" value="Putative zinc finger protein 536"/>
    <property type="match status" value="1"/>
</dbReference>
<dbReference type="STRING" id="283909.R7U1K2"/>
<dbReference type="EMBL" id="AMQN01027750">
    <property type="status" value="NOT_ANNOTATED_CDS"/>
    <property type="molecule type" value="Genomic_DNA"/>
</dbReference>
<dbReference type="EMBL" id="KB308663">
    <property type="protein sequence ID" value="ELT97070.1"/>
    <property type="molecule type" value="Genomic_DNA"/>
</dbReference>
<evidence type="ECO:0000256" key="8">
    <source>
        <dbReference type="ARBA" id="ARBA00023125"/>
    </source>
</evidence>
<dbReference type="PANTHER" id="PTHR23235:SF142">
    <property type="entry name" value="ZINC FINGER PROTEIN 384"/>
    <property type="match status" value="1"/>
</dbReference>
<dbReference type="AlphaFoldDB" id="R7U1K2"/>
<evidence type="ECO:0000259" key="13">
    <source>
        <dbReference type="PROSITE" id="PS50157"/>
    </source>
</evidence>
<feature type="domain" description="C2H2-type" evidence="13">
    <location>
        <begin position="53"/>
        <end position="80"/>
    </location>
</feature>
<dbReference type="GO" id="GO:0008270">
    <property type="term" value="F:zinc ion binding"/>
    <property type="evidence" value="ECO:0007669"/>
    <property type="project" value="UniProtKB-KW"/>
</dbReference>
<organism evidence="14">
    <name type="scientific">Capitella teleta</name>
    <name type="common">Polychaete worm</name>
    <dbReference type="NCBI Taxonomy" id="283909"/>
    <lineage>
        <taxon>Eukaryota</taxon>
        <taxon>Metazoa</taxon>
        <taxon>Spiralia</taxon>
        <taxon>Lophotrochozoa</taxon>
        <taxon>Annelida</taxon>
        <taxon>Polychaeta</taxon>
        <taxon>Sedentaria</taxon>
        <taxon>Scolecida</taxon>
        <taxon>Capitellidae</taxon>
        <taxon>Capitella</taxon>
    </lineage>
</organism>
<reference evidence="14 16" key="2">
    <citation type="journal article" date="2013" name="Nature">
        <title>Insights into bilaterian evolution from three spiralian genomes.</title>
        <authorList>
            <person name="Simakov O."/>
            <person name="Marletaz F."/>
            <person name="Cho S.J."/>
            <person name="Edsinger-Gonzales E."/>
            <person name="Havlak P."/>
            <person name="Hellsten U."/>
            <person name="Kuo D.H."/>
            <person name="Larsson T."/>
            <person name="Lv J."/>
            <person name="Arendt D."/>
            <person name="Savage R."/>
            <person name="Osoegawa K."/>
            <person name="de Jong P."/>
            <person name="Grimwood J."/>
            <person name="Chapman J.A."/>
            <person name="Shapiro H."/>
            <person name="Aerts A."/>
            <person name="Otillar R.P."/>
            <person name="Terry A.Y."/>
            <person name="Boore J.L."/>
            <person name="Grigoriev I.V."/>
            <person name="Lindberg D.R."/>
            <person name="Seaver E.C."/>
            <person name="Weisblat D.A."/>
            <person name="Putnam N.H."/>
            <person name="Rokhsar D.S."/>
        </authorList>
    </citation>
    <scope>NUCLEOTIDE SEQUENCE</scope>
    <source>
        <strain evidence="14 16">I ESC-2004</strain>
    </source>
</reference>
<keyword evidence="16" id="KW-1185">Reference proteome</keyword>
<feature type="region of interest" description="Disordered" evidence="12">
    <location>
        <begin position="1"/>
        <end position="48"/>
    </location>
</feature>
<dbReference type="FunFam" id="3.30.160.60:FF:002446">
    <property type="entry name" value="Uncharacterized protein"/>
    <property type="match status" value="1"/>
</dbReference>
<name>R7U1K2_CAPTE</name>
<dbReference type="Proteomes" id="UP000014760">
    <property type="component" value="Unassembled WGS sequence"/>
</dbReference>
<evidence type="ECO:0000256" key="7">
    <source>
        <dbReference type="ARBA" id="ARBA00023015"/>
    </source>
</evidence>
<evidence type="ECO:0000256" key="2">
    <source>
        <dbReference type="ARBA" id="ARBA00006991"/>
    </source>
</evidence>
<dbReference type="InterPro" id="IPR036236">
    <property type="entry name" value="Znf_C2H2_sf"/>
</dbReference>
<keyword evidence="10" id="KW-0539">Nucleus</keyword>
<keyword evidence="4" id="KW-0677">Repeat</keyword>
<dbReference type="Pfam" id="PF00096">
    <property type="entry name" value="zf-C2H2"/>
    <property type="match status" value="1"/>
</dbReference>
<dbReference type="PROSITE" id="PS00028">
    <property type="entry name" value="ZINC_FINGER_C2H2_1"/>
    <property type="match status" value="1"/>
</dbReference>
<keyword evidence="7" id="KW-0805">Transcription regulation</keyword>
<evidence type="ECO:0000256" key="9">
    <source>
        <dbReference type="ARBA" id="ARBA00023163"/>
    </source>
</evidence>
<dbReference type="OrthoDB" id="8113227at2759"/>
<keyword evidence="6" id="KW-0862">Zinc</keyword>
<evidence type="ECO:0000256" key="4">
    <source>
        <dbReference type="ARBA" id="ARBA00022737"/>
    </source>
</evidence>
<feature type="domain" description="C2H2-type" evidence="13">
    <location>
        <begin position="109"/>
        <end position="136"/>
    </location>
</feature>
<comment type="similarity">
    <text evidence="2">Belongs to the krueppel C2H2-type zinc-finger protein family.</text>
</comment>
<dbReference type="OMA" id="RISTHSC"/>
<evidence type="ECO:0000256" key="6">
    <source>
        <dbReference type="ARBA" id="ARBA00022833"/>
    </source>
</evidence>
<dbReference type="FunFam" id="3.30.160.60:FF:000325">
    <property type="entry name" value="ZFP90 zinc finger protein"/>
    <property type="match status" value="1"/>
</dbReference>
<evidence type="ECO:0000313" key="15">
    <source>
        <dbReference type="EnsemblMetazoa" id="CapteP181403"/>
    </source>
</evidence>
<evidence type="ECO:0000256" key="10">
    <source>
        <dbReference type="ARBA" id="ARBA00023242"/>
    </source>
</evidence>
<reference evidence="16" key="1">
    <citation type="submission" date="2012-12" db="EMBL/GenBank/DDBJ databases">
        <authorList>
            <person name="Hellsten U."/>
            <person name="Grimwood J."/>
            <person name="Chapman J.A."/>
            <person name="Shapiro H."/>
            <person name="Aerts A."/>
            <person name="Otillar R.P."/>
            <person name="Terry A.Y."/>
            <person name="Boore J.L."/>
            <person name="Simakov O."/>
            <person name="Marletaz F."/>
            <person name="Cho S.-J."/>
            <person name="Edsinger-Gonzales E."/>
            <person name="Havlak P."/>
            <person name="Kuo D.-H."/>
            <person name="Larsson T."/>
            <person name="Lv J."/>
            <person name="Arendt D."/>
            <person name="Savage R."/>
            <person name="Osoegawa K."/>
            <person name="de Jong P."/>
            <person name="Lindberg D.R."/>
            <person name="Seaver E.C."/>
            <person name="Weisblat D.A."/>
            <person name="Putnam N.H."/>
            <person name="Grigoriev I.V."/>
            <person name="Rokhsar D.S."/>
        </authorList>
    </citation>
    <scope>NUCLEOTIDE SEQUENCE</scope>
    <source>
        <strain evidence="16">I ESC-2004</strain>
    </source>
</reference>
<feature type="compositionally biased region" description="Polar residues" evidence="12">
    <location>
        <begin position="19"/>
        <end position="30"/>
    </location>
</feature>
<keyword evidence="5 11" id="KW-0863">Zinc-finger</keyword>
<dbReference type="Gene3D" id="3.30.160.60">
    <property type="entry name" value="Classic Zinc Finger"/>
    <property type="match status" value="3"/>
</dbReference>
<evidence type="ECO:0000256" key="11">
    <source>
        <dbReference type="PROSITE-ProRule" id="PRU00042"/>
    </source>
</evidence>
<dbReference type="PANTHER" id="PTHR23235">
    <property type="entry name" value="KRUEPPEL-LIKE TRANSCRIPTION FACTOR"/>
    <property type="match status" value="1"/>
</dbReference>
<dbReference type="InterPro" id="IPR013087">
    <property type="entry name" value="Znf_C2H2_type"/>
</dbReference>
<dbReference type="GO" id="GO:0005634">
    <property type="term" value="C:nucleus"/>
    <property type="evidence" value="ECO:0007669"/>
    <property type="project" value="UniProtKB-SubCell"/>
</dbReference>
<protein>
    <recommendedName>
        <fullName evidence="13">C2H2-type domain-containing protein</fullName>
    </recommendedName>
</protein>
<dbReference type="HOGENOM" id="CLU_1788683_0_0_1"/>
<dbReference type="Pfam" id="PF13465">
    <property type="entry name" value="zf-H2C2_2"/>
    <property type="match status" value="1"/>
</dbReference>
<feature type="domain" description="C2H2-type" evidence="13">
    <location>
        <begin position="81"/>
        <end position="108"/>
    </location>
</feature>
<evidence type="ECO:0000256" key="5">
    <source>
        <dbReference type="ARBA" id="ARBA00022771"/>
    </source>
</evidence>
<accession>R7U1K2</accession>
<sequence length="145" mass="16582">MNPVINLFPPSVPNGETAAASSTIPFSSSVLDEESPNENKAQKKRKYPTSKPFKCNVCDRSFNQRIHLKKHESKHTGIKPYKCDKCDYATVERSHLRVHMRTHTGEKPYKCEYCDYATAQNSTLKIHLRRHHRDANAVDEVLDGL</sequence>
<evidence type="ECO:0000313" key="14">
    <source>
        <dbReference type="EMBL" id="ELT97070.1"/>
    </source>
</evidence>